<dbReference type="InterPro" id="IPR002509">
    <property type="entry name" value="NODB_dom"/>
</dbReference>
<accession>A0A382ETR4</accession>
<feature type="non-terminal residue" evidence="4">
    <location>
        <position position="206"/>
    </location>
</feature>
<dbReference type="PANTHER" id="PTHR34216">
    <property type="match status" value="1"/>
</dbReference>
<dbReference type="InterPro" id="IPR011330">
    <property type="entry name" value="Glyco_hydro/deAcase_b/a-brl"/>
</dbReference>
<dbReference type="AlphaFoldDB" id="A0A382ETR4"/>
<dbReference type="CDD" id="cd10973">
    <property type="entry name" value="CE4_DAC_u4_5s"/>
    <property type="match status" value="1"/>
</dbReference>
<evidence type="ECO:0000256" key="1">
    <source>
        <dbReference type="ARBA" id="ARBA00004613"/>
    </source>
</evidence>
<dbReference type="GO" id="GO:0005576">
    <property type="term" value="C:extracellular region"/>
    <property type="evidence" value="ECO:0007669"/>
    <property type="project" value="UniProtKB-SubCell"/>
</dbReference>
<protein>
    <recommendedName>
        <fullName evidence="3">NodB homology domain-containing protein</fullName>
    </recommendedName>
</protein>
<name>A0A382ETR4_9ZZZZ</name>
<dbReference type="EMBL" id="UINC01046113">
    <property type="protein sequence ID" value="SVB53722.1"/>
    <property type="molecule type" value="Genomic_DNA"/>
</dbReference>
<dbReference type="SUPFAM" id="SSF88713">
    <property type="entry name" value="Glycoside hydrolase/deacetylase"/>
    <property type="match status" value="1"/>
</dbReference>
<keyword evidence="2" id="KW-0732">Signal</keyword>
<evidence type="ECO:0000256" key="2">
    <source>
        <dbReference type="ARBA" id="ARBA00022729"/>
    </source>
</evidence>
<dbReference type="PROSITE" id="PS51677">
    <property type="entry name" value="NODB"/>
    <property type="match status" value="1"/>
</dbReference>
<organism evidence="4">
    <name type="scientific">marine metagenome</name>
    <dbReference type="NCBI Taxonomy" id="408172"/>
    <lineage>
        <taxon>unclassified sequences</taxon>
        <taxon>metagenomes</taxon>
        <taxon>ecological metagenomes</taxon>
    </lineage>
</organism>
<dbReference type="PANTHER" id="PTHR34216:SF3">
    <property type="entry name" value="POLY-BETA-1,6-N-ACETYL-D-GLUCOSAMINE N-DEACETYLASE"/>
    <property type="match status" value="1"/>
</dbReference>
<reference evidence="4" key="1">
    <citation type="submission" date="2018-05" db="EMBL/GenBank/DDBJ databases">
        <authorList>
            <person name="Lanie J.A."/>
            <person name="Ng W.-L."/>
            <person name="Kazmierczak K.M."/>
            <person name="Andrzejewski T.M."/>
            <person name="Davidsen T.M."/>
            <person name="Wayne K.J."/>
            <person name="Tettelin H."/>
            <person name="Glass J.I."/>
            <person name="Rusch D."/>
            <person name="Podicherti R."/>
            <person name="Tsui H.-C.T."/>
            <person name="Winkler M.E."/>
        </authorList>
    </citation>
    <scope>NUCLEOTIDE SEQUENCE</scope>
</reference>
<dbReference type="GO" id="GO:0016810">
    <property type="term" value="F:hydrolase activity, acting on carbon-nitrogen (but not peptide) bonds"/>
    <property type="evidence" value="ECO:0007669"/>
    <property type="project" value="InterPro"/>
</dbReference>
<dbReference type="GO" id="GO:0005975">
    <property type="term" value="P:carbohydrate metabolic process"/>
    <property type="evidence" value="ECO:0007669"/>
    <property type="project" value="InterPro"/>
</dbReference>
<sequence>MAGTMRLGRWIKLKMVAALLVAAVGIPAVGFPAVGQAADSAVILQYHRFGEADLPSTNITLEQFEAHIAHLRSGGYTVLPVPHIVAALRSGQPLPYKAVGITIDDAAKSVIREAWPRLREAGFPFTLFVATDAIDQSRVRSMSWDDIRTLANAGVTIANHSSSHEHLWRLGLSAARRDVASAQTRFEAELGFSPRLFAYPYGEYNL</sequence>
<evidence type="ECO:0000259" key="3">
    <source>
        <dbReference type="PROSITE" id="PS51677"/>
    </source>
</evidence>
<dbReference type="Pfam" id="PF01522">
    <property type="entry name" value="Polysacc_deac_1"/>
    <property type="match status" value="1"/>
</dbReference>
<evidence type="ECO:0000313" key="4">
    <source>
        <dbReference type="EMBL" id="SVB53722.1"/>
    </source>
</evidence>
<proteinExistence type="predicted"/>
<dbReference type="Gene3D" id="3.20.20.370">
    <property type="entry name" value="Glycoside hydrolase/deacetylase"/>
    <property type="match status" value="1"/>
</dbReference>
<dbReference type="InterPro" id="IPR051398">
    <property type="entry name" value="Polysacch_Deacetylase"/>
</dbReference>
<gene>
    <name evidence="4" type="ORF">METZ01_LOCUS206576</name>
</gene>
<feature type="domain" description="NodB homology" evidence="3">
    <location>
        <begin position="97"/>
        <end position="206"/>
    </location>
</feature>
<comment type="subcellular location">
    <subcellularLocation>
        <location evidence="1">Secreted</location>
    </subcellularLocation>
</comment>